<organism evidence="1 2">
    <name type="scientific">Candidatus Peribacter riflensis</name>
    <dbReference type="NCBI Taxonomy" id="1735162"/>
    <lineage>
        <taxon>Bacteria</taxon>
        <taxon>Candidatus Peregrinibacteriota</taxon>
        <taxon>Candidatus Peribacteria</taxon>
        <taxon>Candidatus Peribacterales</taxon>
        <taxon>Candidatus Peribacteraceae</taxon>
        <taxon>Candidatus Peribacter</taxon>
    </lineage>
</organism>
<dbReference type="EMBL" id="CP013065">
    <property type="protein sequence ID" value="ALM13238.1"/>
    <property type="molecule type" value="Genomic_DNA"/>
</dbReference>
<name>A0A0S1SJ66_9BACT</name>
<dbReference type="KEGG" id="prf:PeribacterA2_0553"/>
<dbReference type="AlphaFoldDB" id="A0A0S1SJ66"/>
<dbReference type="InterPro" id="IPR009097">
    <property type="entry name" value="Cyclic_Pdiesterase"/>
</dbReference>
<reference evidence="1 2" key="2">
    <citation type="journal article" date="2016" name="PeerJ">
        <title>Analysis of five complete genome sequences for members of the class Peribacteria in the recently recognized Peregrinibacteria bacterial phylum.</title>
        <authorList>
            <person name="Anantharaman K."/>
            <person name="Brown C.T."/>
            <person name="Burstein D."/>
            <person name="Castelle C.J."/>
            <person name="Probst A.J."/>
            <person name="Thomas B.C."/>
            <person name="Williams K.H."/>
            <person name="Banfield J.F."/>
        </authorList>
    </citation>
    <scope>NUCLEOTIDE SEQUENCE [LARGE SCALE GENOMIC DNA]</scope>
    <source>
        <strain evidence="1">RIFOXYD1_FULL_PER-ii_59_16</strain>
    </source>
</reference>
<protein>
    <recommendedName>
        <fullName evidence="3">2'-5' RNA ligase</fullName>
    </recommendedName>
</protein>
<evidence type="ECO:0000313" key="2">
    <source>
        <dbReference type="Proteomes" id="UP000069135"/>
    </source>
</evidence>
<sequence length="132" mass="14828">MFWPSVGPLEYQGIAAQARKIALLHRPFTMHVMGADTFGSRGEEHVLFLPVGFSEELARVKKTCPWSDGRPFVPHITLARIAHPQRFTIVKKKVMKILEGTAFAIPVDRLRLYGEVNGVKQTALQDFPCAEI</sequence>
<evidence type="ECO:0008006" key="3">
    <source>
        <dbReference type="Google" id="ProtNLM"/>
    </source>
</evidence>
<dbReference type="SUPFAM" id="SSF55144">
    <property type="entry name" value="LigT-like"/>
    <property type="match status" value="1"/>
</dbReference>
<dbReference type="Pfam" id="PF13563">
    <property type="entry name" value="2_5_RNA_ligase2"/>
    <property type="match status" value="1"/>
</dbReference>
<dbReference type="Gene3D" id="3.90.1140.10">
    <property type="entry name" value="Cyclic phosphodiesterase"/>
    <property type="match status" value="1"/>
</dbReference>
<accession>A0A0S1SRX9</accession>
<gene>
    <name evidence="1" type="ORF">PeribacterD1_0553</name>
</gene>
<proteinExistence type="predicted"/>
<accession>A0A0S1SPC2</accession>
<reference evidence="2" key="1">
    <citation type="submission" date="2015-10" db="EMBL/GenBank/DDBJ databases">
        <title>Analysis of five complete genome sequences for members of the class Peribacteria in the recently recognized Peregrinibacteria bacterial phylum.</title>
        <authorList>
            <person name="Anantharaman K."/>
            <person name="Brown C.T."/>
            <person name="Burstein D."/>
            <person name="Castelle C.J."/>
            <person name="Probst A.J."/>
            <person name="Thomas B.C."/>
            <person name="Williams K.H."/>
            <person name="Banfield J.F."/>
        </authorList>
    </citation>
    <scope>NUCLEOTIDE SEQUENCE [LARGE SCALE GENOMIC DNA]</scope>
</reference>
<accession>A0A0S1SKE1</accession>
<evidence type="ECO:0000313" key="1">
    <source>
        <dbReference type="EMBL" id="ALM13238.1"/>
    </source>
</evidence>
<accession>A0A0S1SJ66</accession>
<dbReference type="Proteomes" id="UP000069135">
    <property type="component" value="Chromosome"/>
</dbReference>
<accession>A0A0S1SPG7</accession>